<sequence length="67" mass="7357">MSGPFALHTHGTRSKAASKLAASAREECYCTSSQMTAMMRHLRLQALLQQPLRNLQQPDSIELASSV</sequence>
<protein>
    <submittedName>
        <fullName evidence="1">Uncharacterized protein</fullName>
    </submittedName>
</protein>
<reference evidence="1 2" key="1">
    <citation type="journal article" date="2024" name="Nat. Commun.">
        <title>Phylogenomics reveals the evolutionary origins of lichenization in chlorophyte algae.</title>
        <authorList>
            <person name="Puginier C."/>
            <person name="Libourel C."/>
            <person name="Otte J."/>
            <person name="Skaloud P."/>
            <person name="Haon M."/>
            <person name="Grisel S."/>
            <person name="Petersen M."/>
            <person name="Berrin J.G."/>
            <person name="Delaux P.M."/>
            <person name="Dal Grande F."/>
            <person name="Keller J."/>
        </authorList>
    </citation>
    <scope>NUCLEOTIDE SEQUENCE [LARGE SCALE GENOMIC DNA]</scope>
    <source>
        <strain evidence="1 2">SAG 2145</strain>
    </source>
</reference>
<name>A0AAW1QMG9_9CHLO</name>
<dbReference type="EMBL" id="JALJOS010000032">
    <property type="protein sequence ID" value="KAK9822407.1"/>
    <property type="molecule type" value="Genomic_DNA"/>
</dbReference>
<gene>
    <name evidence="1" type="ORF">WJX74_002408</name>
</gene>
<keyword evidence="2" id="KW-1185">Reference proteome</keyword>
<evidence type="ECO:0000313" key="1">
    <source>
        <dbReference type="EMBL" id="KAK9822407.1"/>
    </source>
</evidence>
<dbReference type="Proteomes" id="UP001438707">
    <property type="component" value="Unassembled WGS sequence"/>
</dbReference>
<accession>A0AAW1QMG9</accession>
<evidence type="ECO:0000313" key="2">
    <source>
        <dbReference type="Proteomes" id="UP001438707"/>
    </source>
</evidence>
<proteinExistence type="predicted"/>
<comment type="caution">
    <text evidence="1">The sequence shown here is derived from an EMBL/GenBank/DDBJ whole genome shotgun (WGS) entry which is preliminary data.</text>
</comment>
<dbReference type="AlphaFoldDB" id="A0AAW1QMG9"/>
<organism evidence="1 2">
    <name type="scientific">Apatococcus lobatus</name>
    <dbReference type="NCBI Taxonomy" id="904363"/>
    <lineage>
        <taxon>Eukaryota</taxon>
        <taxon>Viridiplantae</taxon>
        <taxon>Chlorophyta</taxon>
        <taxon>core chlorophytes</taxon>
        <taxon>Trebouxiophyceae</taxon>
        <taxon>Chlorellales</taxon>
        <taxon>Chlorellaceae</taxon>
        <taxon>Apatococcus</taxon>
    </lineage>
</organism>